<gene>
    <name evidence="1" type="ORF">SEMRO_40_G024940.1</name>
</gene>
<evidence type="ECO:0000313" key="1">
    <source>
        <dbReference type="EMBL" id="CAB9498565.1"/>
    </source>
</evidence>
<dbReference type="AlphaFoldDB" id="A0A9N8H446"/>
<protein>
    <submittedName>
        <fullName evidence="1">Uncharacterized protein</fullName>
    </submittedName>
</protein>
<proteinExistence type="predicted"/>
<dbReference type="EMBL" id="CAICTM010000040">
    <property type="protein sequence ID" value="CAB9498565.1"/>
    <property type="molecule type" value="Genomic_DNA"/>
</dbReference>
<accession>A0A9N8H446</accession>
<dbReference type="Proteomes" id="UP001153069">
    <property type="component" value="Unassembled WGS sequence"/>
</dbReference>
<comment type="caution">
    <text evidence="1">The sequence shown here is derived from an EMBL/GenBank/DDBJ whole genome shotgun (WGS) entry which is preliminary data.</text>
</comment>
<evidence type="ECO:0000313" key="2">
    <source>
        <dbReference type="Proteomes" id="UP001153069"/>
    </source>
</evidence>
<reference evidence="1" key="1">
    <citation type="submission" date="2020-06" db="EMBL/GenBank/DDBJ databases">
        <authorList>
            <consortium name="Plant Systems Biology data submission"/>
        </authorList>
    </citation>
    <scope>NUCLEOTIDE SEQUENCE</scope>
    <source>
        <strain evidence="1">D6</strain>
    </source>
</reference>
<sequence length="164" mass="18250">MTLLPHDTTWTEKDIILHFVRANHKFVPVIAQQLKVLGEDWYGFPMFLLLIPMYLLPEELKLFSIYSQHNQDKIKQYERAWGKANGRVGGLVSGLTAYNEGTGIHALDHAETQANRTRGGLTTYNEGIGIHALDLAEKQANGRASYNGESGLAAYVADHAEKGL</sequence>
<keyword evidence="2" id="KW-1185">Reference proteome</keyword>
<name>A0A9N8H446_9STRA</name>
<organism evidence="1 2">
    <name type="scientific">Seminavis robusta</name>
    <dbReference type="NCBI Taxonomy" id="568900"/>
    <lineage>
        <taxon>Eukaryota</taxon>
        <taxon>Sar</taxon>
        <taxon>Stramenopiles</taxon>
        <taxon>Ochrophyta</taxon>
        <taxon>Bacillariophyta</taxon>
        <taxon>Bacillariophyceae</taxon>
        <taxon>Bacillariophycidae</taxon>
        <taxon>Naviculales</taxon>
        <taxon>Naviculaceae</taxon>
        <taxon>Seminavis</taxon>
    </lineage>
</organism>